<sequence>METPSSTTRITRSQASVFPNNKITNTIPVSRKIEDSEKILSKSKGQQQDRSALMDLTNDSPIVGLANGGNVETPSAKMRGSKVKNTPGSGEALLRGQVKTLLQKVEEEAMEILDPTPQMQNLFGNGTDGLASVTPSVVLQQQQSVSQMENEVFDGKCEITKSLLMDFSDKSQVSDASKECTSELSYQEVTQGSGVGSNSIDDDASVWSMQVNTSTNDEDDEEEEIAEEDEEDYYEDFEEEEEYEEDLLLDELCEGLNNIKVNERVVPKFAGKHTRFVYNSDDELVKEEEDVTADSTNILRLKGLPTPEGKHLRFSQEEEGESPL</sequence>
<evidence type="ECO:0000313" key="2">
    <source>
        <dbReference type="Proteomes" id="UP000087171"/>
    </source>
</evidence>
<dbReference type="RefSeq" id="XP_004512133.1">
    <property type="nucleotide sequence ID" value="XM_004512076.3"/>
</dbReference>
<dbReference type="PaxDb" id="3827-XP_004512133.1"/>
<feature type="region of interest" description="Disordered" evidence="1">
    <location>
        <begin position="57"/>
        <end position="89"/>
    </location>
</feature>
<dbReference type="AlphaFoldDB" id="A0A1S2YYY1"/>
<dbReference type="Proteomes" id="UP000087171">
    <property type="component" value="Chromosome Ca8"/>
</dbReference>
<feature type="region of interest" description="Disordered" evidence="1">
    <location>
        <begin position="212"/>
        <end position="234"/>
    </location>
</feature>
<dbReference type="KEGG" id="cam:101501661"/>
<evidence type="ECO:0000256" key="1">
    <source>
        <dbReference type="SAM" id="MobiDB-lite"/>
    </source>
</evidence>
<gene>
    <name evidence="3" type="primary">LOC101501661</name>
</gene>
<dbReference type="GeneID" id="101501661"/>
<reference evidence="2" key="1">
    <citation type="journal article" date="2013" name="Nat. Biotechnol.">
        <title>Draft genome sequence of chickpea (Cicer arietinum) provides a resource for trait improvement.</title>
        <authorList>
            <person name="Varshney R.K."/>
            <person name="Song C."/>
            <person name="Saxena R.K."/>
            <person name="Azam S."/>
            <person name="Yu S."/>
            <person name="Sharpe A.G."/>
            <person name="Cannon S."/>
            <person name="Baek J."/>
            <person name="Rosen B.D."/>
            <person name="Tar'an B."/>
            <person name="Millan T."/>
            <person name="Zhang X."/>
            <person name="Ramsay L.D."/>
            <person name="Iwata A."/>
            <person name="Wang Y."/>
            <person name="Nelson W."/>
            <person name="Farmer A.D."/>
            <person name="Gaur P.M."/>
            <person name="Soderlund C."/>
            <person name="Penmetsa R.V."/>
            <person name="Xu C."/>
            <person name="Bharti A.K."/>
            <person name="He W."/>
            <person name="Winter P."/>
            <person name="Zhao S."/>
            <person name="Hane J.K."/>
            <person name="Carrasquilla-Garcia N."/>
            <person name="Condie J.A."/>
            <person name="Upadhyaya H.D."/>
            <person name="Luo M.C."/>
            <person name="Thudi M."/>
            <person name="Gowda C.L."/>
            <person name="Singh N.P."/>
            <person name="Lichtenzveig J."/>
            <person name="Gali K.K."/>
            <person name="Rubio J."/>
            <person name="Nadarajan N."/>
            <person name="Dolezel J."/>
            <person name="Bansal K.C."/>
            <person name="Xu X."/>
            <person name="Edwards D."/>
            <person name="Zhang G."/>
            <person name="Kahl G."/>
            <person name="Gil J."/>
            <person name="Singh K.B."/>
            <person name="Datta S.K."/>
            <person name="Jackson S.A."/>
            <person name="Wang J."/>
            <person name="Cook D.R."/>
        </authorList>
    </citation>
    <scope>NUCLEOTIDE SEQUENCE [LARGE SCALE GENOMIC DNA]</scope>
    <source>
        <strain evidence="2">cv. CDC Frontier</strain>
    </source>
</reference>
<evidence type="ECO:0000313" key="3">
    <source>
        <dbReference type="RefSeq" id="XP_004512133.1"/>
    </source>
</evidence>
<dbReference type="OrthoDB" id="162989at2759"/>
<dbReference type="PANTHER" id="PTHR47512:SF2">
    <property type="entry name" value="ISOMERASE FAMILY PROTEIN, PUTATIVE-RELATED"/>
    <property type="match status" value="1"/>
</dbReference>
<dbReference type="STRING" id="3827.A0A1S2YYY1"/>
<reference evidence="3" key="2">
    <citation type="submission" date="2025-08" db="UniProtKB">
        <authorList>
            <consortium name="RefSeq"/>
        </authorList>
    </citation>
    <scope>IDENTIFICATION</scope>
    <source>
        <tissue evidence="3">Etiolated seedlings</tissue>
    </source>
</reference>
<proteinExistence type="predicted"/>
<organism evidence="2 3">
    <name type="scientific">Cicer arietinum</name>
    <name type="common">Chickpea</name>
    <name type="synonym">Garbanzo</name>
    <dbReference type="NCBI Taxonomy" id="3827"/>
    <lineage>
        <taxon>Eukaryota</taxon>
        <taxon>Viridiplantae</taxon>
        <taxon>Streptophyta</taxon>
        <taxon>Embryophyta</taxon>
        <taxon>Tracheophyta</taxon>
        <taxon>Spermatophyta</taxon>
        <taxon>Magnoliopsida</taxon>
        <taxon>eudicotyledons</taxon>
        <taxon>Gunneridae</taxon>
        <taxon>Pentapetalae</taxon>
        <taxon>rosids</taxon>
        <taxon>fabids</taxon>
        <taxon>Fabales</taxon>
        <taxon>Fabaceae</taxon>
        <taxon>Papilionoideae</taxon>
        <taxon>50 kb inversion clade</taxon>
        <taxon>NPAAA clade</taxon>
        <taxon>Hologalegina</taxon>
        <taxon>IRL clade</taxon>
        <taxon>Cicereae</taxon>
        <taxon>Cicer</taxon>
    </lineage>
</organism>
<accession>A0A1S2YYY1</accession>
<feature type="compositionally biased region" description="Acidic residues" evidence="1">
    <location>
        <begin position="216"/>
        <end position="234"/>
    </location>
</feature>
<name>A0A1S2YYY1_CICAR</name>
<protein>
    <submittedName>
        <fullName evidence="3">Uncharacterized protein LOC101501661</fullName>
    </submittedName>
</protein>
<dbReference type="PANTHER" id="PTHR47512">
    <property type="entry name" value="EXPRESSED PROTEIN"/>
    <property type="match status" value="1"/>
</dbReference>
<dbReference type="eggNOG" id="ENOG502QR7K">
    <property type="taxonomic scope" value="Eukaryota"/>
</dbReference>
<keyword evidence="2" id="KW-1185">Reference proteome</keyword>